<feature type="transmembrane region" description="Helical" evidence="1">
    <location>
        <begin position="44"/>
        <end position="66"/>
    </location>
</feature>
<evidence type="ECO:0000313" key="2">
    <source>
        <dbReference type="EMBL" id="KAK4016614.1"/>
    </source>
</evidence>
<sequence>MVVCHRLLLSSFLCVAGYGVSIFCLIISAVHAQFEFDNVMHRGTYVGMAVISGLNFLIFVLTSALFCRASCSCCQPHTPTIMYLSSIDDSTSNRQNEFSDLPR</sequence>
<reference evidence="2 3" key="1">
    <citation type="journal article" date="2023" name="Nucleic Acids Res.">
        <title>The hologenome of Daphnia magna reveals possible DNA methylation and microbiome-mediated evolution of the host genome.</title>
        <authorList>
            <person name="Chaturvedi A."/>
            <person name="Li X."/>
            <person name="Dhandapani V."/>
            <person name="Marshall H."/>
            <person name="Kissane S."/>
            <person name="Cuenca-Cambronero M."/>
            <person name="Asole G."/>
            <person name="Calvet F."/>
            <person name="Ruiz-Romero M."/>
            <person name="Marangio P."/>
            <person name="Guigo R."/>
            <person name="Rago D."/>
            <person name="Mirbahai L."/>
            <person name="Eastwood N."/>
            <person name="Colbourne J.K."/>
            <person name="Zhou J."/>
            <person name="Mallon E."/>
            <person name="Orsini L."/>
        </authorList>
    </citation>
    <scope>NUCLEOTIDE SEQUENCE [LARGE SCALE GENOMIC DNA]</scope>
    <source>
        <strain evidence="2">LRV0_1</strain>
    </source>
</reference>
<accession>A0ABQ9ZVP7</accession>
<dbReference type="EMBL" id="JAOYFB010000005">
    <property type="protein sequence ID" value="KAK4016614.1"/>
    <property type="molecule type" value="Genomic_DNA"/>
</dbReference>
<feature type="transmembrane region" description="Helical" evidence="1">
    <location>
        <begin position="6"/>
        <end position="32"/>
    </location>
</feature>
<comment type="caution">
    <text evidence="2">The sequence shown here is derived from an EMBL/GenBank/DDBJ whole genome shotgun (WGS) entry which is preliminary data.</text>
</comment>
<gene>
    <name evidence="2" type="ORF">OUZ56_031573</name>
</gene>
<name>A0ABQ9ZVP7_9CRUS</name>
<organism evidence="2 3">
    <name type="scientific">Daphnia magna</name>
    <dbReference type="NCBI Taxonomy" id="35525"/>
    <lineage>
        <taxon>Eukaryota</taxon>
        <taxon>Metazoa</taxon>
        <taxon>Ecdysozoa</taxon>
        <taxon>Arthropoda</taxon>
        <taxon>Crustacea</taxon>
        <taxon>Branchiopoda</taxon>
        <taxon>Diplostraca</taxon>
        <taxon>Cladocera</taxon>
        <taxon>Anomopoda</taxon>
        <taxon>Daphniidae</taxon>
        <taxon>Daphnia</taxon>
    </lineage>
</organism>
<keyword evidence="1" id="KW-0812">Transmembrane</keyword>
<keyword evidence="1" id="KW-1133">Transmembrane helix</keyword>
<evidence type="ECO:0000313" key="3">
    <source>
        <dbReference type="Proteomes" id="UP001234178"/>
    </source>
</evidence>
<protein>
    <submittedName>
        <fullName evidence="2">Uncharacterized protein</fullName>
    </submittedName>
</protein>
<dbReference type="Proteomes" id="UP001234178">
    <property type="component" value="Unassembled WGS sequence"/>
</dbReference>
<proteinExistence type="predicted"/>
<keyword evidence="1" id="KW-0472">Membrane</keyword>
<keyword evidence="3" id="KW-1185">Reference proteome</keyword>
<evidence type="ECO:0000256" key="1">
    <source>
        <dbReference type="SAM" id="Phobius"/>
    </source>
</evidence>